<evidence type="ECO:0000313" key="3">
    <source>
        <dbReference type="Proteomes" id="UP000309340"/>
    </source>
</evidence>
<feature type="region of interest" description="Disordered" evidence="1">
    <location>
        <begin position="398"/>
        <end position="464"/>
    </location>
</feature>
<proteinExistence type="predicted"/>
<dbReference type="Proteomes" id="UP000309340">
    <property type="component" value="Unassembled WGS sequence"/>
</dbReference>
<evidence type="ECO:0000256" key="1">
    <source>
        <dbReference type="SAM" id="MobiDB-lite"/>
    </source>
</evidence>
<dbReference type="AlphaFoldDB" id="A0A4U0WSY7"/>
<feature type="region of interest" description="Disordered" evidence="1">
    <location>
        <begin position="177"/>
        <end position="197"/>
    </location>
</feature>
<dbReference type="OrthoDB" id="10250990at2759"/>
<gene>
    <name evidence="2" type="ORF">B0A55_09024</name>
</gene>
<dbReference type="EMBL" id="NAJQ01000629">
    <property type="protein sequence ID" value="TKA66664.1"/>
    <property type="molecule type" value="Genomic_DNA"/>
</dbReference>
<protein>
    <submittedName>
        <fullName evidence="2">Uncharacterized protein</fullName>
    </submittedName>
</protein>
<organism evidence="2 3">
    <name type="scientific">Friedmanniomyces simplex</name>
    <dbReference type="NCBI Taxonomy" id="329884"/>
    <lineage>
        <taxon>Eukaryota</taxon>
        <taxon>Fungi</taxon>
        <taxon>Dikarya</taxon>
        <taxon>Ascomycota</taxon>
        <taxon>Pezizomycotina</taxon>
        <taxon>Dothideomycetes</taxon>
        <taxon>Dothideomycetidae</taxon>
        <taxon>Mycosphaerellales</taxon>
        <taxon>Teratosphaeriaceae</taxon>
        <taxon>Friedmanniomyces</taxon>
    </lineage>
</organism>
<feature type="region of interest" description="Disordered" evidence="1">
    <location>
        <begin position="218"/>
        <end position="280"/>
    </location>
</feature>
<name>A0A4U0WSY7_9PEZI</name>
<reference evidence="2 3" key="1">
    <citation type="submission" date="2017-03" db="EMBL/GenBank/DDBJ databases">
        <title>Genomes of endolithic fungi from Antarctica.</title>
        <authorList>
            <person name="Coleine C."/>
            <person name="Masonjones S."/>
            <person name="Stajich J.E."/>
        </authorList>
    </citation>
    <scope>NUCLEOTIDE SEQUENCE [LARGE SCALE GENOMIC DNA]</scope>
    <source>
        <strain evidence="2 3">CCFEE 5184</strain>
    </source>
</reference>
<keyword evidence="3" id="KW-1185">Reference proteome</keyword>
<sequence>MGRKDCAFSSSVTSMRSPQSSRAPASRTTTFPNLRYFLALHVDLGVLRPVGQLGGISYARITDTFELPREGWATAAKKLGPEISKGRPQQQGRFAKTGTLWQQQAPQAQQHQQPAVQQQAPAQVNNAEMVYHQAQIDTSAQPKLLTNVNSVTATMTEPTPAKATTVEDNAEEVPFTAVHVGTPPPPEVNADDEEEDADEDLQATRERVMTRVMETMDITSKRQRTDEGEDNSSVPYRRQASAAQQEPQFVRGHYPAPDPSTIIKKRKKRTRQAPGPITGMLNQLPLSVPAILENMTMRLSRRSVRLRRLWHHRLRLQLSNQSSNQYRLRKLLLNRLQLGHVCGLSPYRLLFARIHCGLLYLTSARAVVDICDESITIGDSGNGEPLTVIRSNAPIQQAPQQTTPAPLPAPAPATCQYPTEHEDEEEYETGSGSGSDEASSEEAGSDEQGSGSKGYEEDEEEDLQ</sequence>
<accession>A0A4U0WSY7</accession>
<feature type="region of interest" description="Disordered" evidence="1">
    <location>
        <begin position="1"/>
        <end position="27"/>
    </location>
</feature>
<feature type="compositionally biased region" description="Low complexity" evidence="1">
    <location>
        <begin position="14"/>
        <end position="27"/>
    </location>
</feature>
<comment type="caution">
    <text evidence="2">The sequence shown here is derived from an EMBL/GenBank/DDBJ whole genome shotgun (WGS) entry which is preliminary data.</text>
</comment>
<evidence type="ECO:0000313" key="2">
    <source>
        <dbReference type="EMBL" id="TKA66664.1"/>
    </source>
</evidence>